<name>A0AAD7DVD9_MYCRO</name>
<organism evidence="2 3">
    <name type="scientific">Mycena rosella</name>
    <name type="common">Pink bonnet</name>
    <name type="synonym">Agaricus rosellus</name>
    <dbReference type="NCBI Taxonomy" id="1033263"/>
    <lineage>
        <taxon>Eukaryota</taxon>
        <taxon>Fungi</taxon>
        <taxon>Dikarya</taxon>
        <taxon>Basidiomycota</taxon>
        <taxon>Agaricomycotina</taxon>
        <taxon>Agaricomycetes</taxon>
        <taxon>Agaricomycetidae</taxon>
        <taxon>Agaricales</taxon>
        <taxon>Marasmiineae</taxon>
        <taxon>Mycenaceae</taxon>
        <taxon>Mycena</taxon>
    </lineage>
</organism>
<keyword evidence="1" id="KW-0732">Signal</keyword>
<dbReference type="Proteomes" id="UP001221757">
    <property type="component" value="Unassembled WGS sequence"/>
</dbReference>
<sequence>MSWSLRQLASGCRIFSLVASVAPTLFPYTPDWTLTFSLFELNGIAATLRVRVHSESGNRQANCPRPISDSTSVSSSRCANEDAALKRLRPFFGPVLPKGLDSPKTATRRRIIMATI</sequence>
<protein>
    <recommendedName>
        <fullName evidence="4">Secreted protein</fullName>
    </recommendedName>
</protein>
<evidence type="ECO:0000313" key="2">
    <source>
        <dbReference type="EMBL" id="KAJ7700686.1"/>
    </source>
</evidence>
<proteinExistence type="predicted"/>
<accession>A0AAD7DVD9</accession>
<evidence type="ECO:0008006" key="4">
    <source>
        <dbReference type="Google" id="ProtNLM"/>
    </source>
</evidence>
<reference evidence="2" key="1">
    <citation type="submission" date="2023-03" db="EMBL/GenBank/DDBJ databases">
        <title>Massive genome expansion in bonnet fungi (Mycena s.s.) driven by repeated elements and novel gene families across ecological guilds.</title>
        <authorList>
            <consortium name="Lawrence Berkeley National Laboratory"/>
            <person name="Harder C.B."/>
            <person name="Miyauchi S."/>
            <person name="Viragh M."/>
            <person name="Kuo A."/>
            <person name="Thoen E."/>
            <person name="Andreopoulos B."/>
            <person name="Lu D."/>
            <person name="Skrede I."/>
            <person name="Drula E."/>
            <person name="Henrissat B."/>
            <person name="Morin E."/>
            <person name="Kohler A."/>
            <person name="Barry K."/>
            <person name="LaButti K."/>
            <person name="Morin E."/>
            <person name="Salamov A."/>
            <person name="Lipzen A."/>
            <person name="Mereny Z."/>
            <person name="Hegedus B."/>
            <person name="Baldrian P."/>
            <person name="Stursova M."/>
            <person name="Weitz H."/>
            <person name="Taylor A."/>
            <person name="Grigoriev I.V."/>
            <person name="Nagy L.G."/>
            <person name="Martin F."/>
            <person name="Kauserud H."/>
        </authorList>
    </citation>
    <scope>NUCLEOTIDE SEQUENCE</scope>
    <source>
        <strain evidence="2">CBHHK067</strain>
    </source>
</reference>
<feature type="chain" id="PRO_5042189277" description="Secreted protein" evidence="1">
    <location>
        <begin position="21"/>
        <end position="116"/>
    </location>
</feature>
<dbReference type="EMBL" id="JARKIE010000019">
    <property type="protein sequence ID" value="KAJ7700686.1"/>
    <property type="molecule type" value="Genomic_DNA"/>
</dbReference>
<comment type="caution">
    <text evidence="2">The sequence shown here is derived from an EMBL/GenBank/DDBJ whole genome shotgun (WGS) entry which is preliminary data.</text>
</comment>
<evidence type="ECO:0000256" key="1">
    <source>
        <dbReference type="SAM" id="SignalP"/>
    </source>
</evidence>
<feature type="signal peptide" evidence="1">
    <location>
        <begin position="1"/>
        <end position="20"/>
    </location>
</feature>
<evidence type="ECO:0000313" key="3">
    <source>
        <dbReference type="Proteomes" id="UP001221757"/>
    </source>
</evidence>
<keyword evidence="3" id="KW-1185">Reference proteome</keyword>
<gene>
    <name evidence="2" type="ORF">B0H17DRAFT_1046365</name>
</gene>
<dbReference type="AlphaFoldDB" id="A0AAD7DVD9"/>